<reference evidence="13" key="2">
    <citation type="submission" date="2021-04" db="EMBL/GenBank/DDBJ databases">
        <title>Isolation and genomic analysis of the ibuprofen-degrading bacterium Sphingomonas strain MPO218.</title>
        <authorList>
            <person name="Aulestia M."/>
            <person name="Flores A."/>
            <person name="Mangas E.L."/>
            <person name="Perez-Pulido A.J."/>
            <person name="Santero E."/>
            <person name="Camacho E.M."/>
        </authorList>
    </citation>
    <scope>NUCLEOTIDE SEQUENCE</scope>
    <source>
        <strain evidence="13">MPO218</strain>
    </source>
</reference>
<feature type="domain" description="SF4 helicase" evidence="12">
    <location>
        <begin position="180"/>
        <end position="466"/>
    </location>
</feature>
<dbReference type="PROSITE" id="PS51199">
    <property type="entry name" value="SF4_HELICASE"/>
    <property type="match status" value="1"/>
</dbReference>
<evidence type="ECO:0000256" key="7">
    <source>
        <dbReference type="ARBA" id="ARBA00022840"/>
    </source>
</evidence>
<evidence type="ECO:0000313" key="13">
    <source>
        <dbReference type="EMBL" id="QTH21978.1"/>
    </source>
</evidence>
<dbReference type="GO" id="GO:0016787">
    <property type="term" value="F:hydrolase activity"/>
    <property type="evidence" value="ECO:0007669"/>
    <property type="project" value="UniProtKB-KW"/>
</dbReference>
<dbReference type="GO" id="GO:0005524">
    <property type="term" value="F:ATP binding"/>
    <property type="evidence" value="ECO:0007669"/>
    <property type="project" value="UniProtKB-KW"/>
</dbReference>
<dbReference type="InterPro" id="IPR036185">
    <property type="entry name" value="DNA_heli_DnaB-like_N_sf"/>
</dbReference>
<keyword evidence="7" id="KW-0067">ATP-binding</keyword>
<organism evidence="13 14">
    <name type="scientific">Rhizorhabdus wittichii</name>
    <dbReference type="NCBI Taxonomy" id="160791"/>
    <lineage>
        <taxon>Bacteria</taxon>
        <taxon>Pseudomonadati</taxon>
        <taxon>Pseudomonadota</taxon>
        <taxon>Alphaproteobacteria</taxon>
        <taxon>Sphingomonadales</taxon>
        <taxon>Sphingomonadaceae</taxon>
        <taxon>Rhizorhabdus</taxon>
    </lineage>
</organism>
<dbReference type="InterPro" id="IPR016136">
    <property type="entry name" value="DNA_helicase_N/primase_C"/>
</dbReference>
<evidence type="ECO:0000313" key="14">
    <source>
        <dbReference type="Proteomes" id="UP000664914"/>
    </source>
</evidence>
<evidence type="ECO:0000256" key="4">
    <source>
        <dbReference type="ARBA" id="ARBA00022741"/>
    </source>
</evidence>
<keyword evidence="5" id="KW-0378">Hydrolase</keyword>
<keyword evidence="4" id="KW-0547">Nucleotide-binding</keyword>
<evidence type="ECO:0000256" key="6">
    <source>
        <dbReference type="ARBA" id="ARBA00022806"/>
    </source>
</evidence>
<evidence type="ECO:0000256" key="1">
    <source>
        <dbReference type="ARBA" id="ARBA00008428"/>
    </source>
</evidence>
<name>A0A975D352_9SPHN</name>
<comment type="catalytic activity">
    <reaction evidence="11">
        <text>ATP + H2O = ADP + phosphate + H(+)</text>
        <dbReference type="Rhea" id="RHEA:13065"/>
        <dbReference type="ChEBI" id="CHEBI:15377"/>
        <dbReference type="ChEBI" id="CHEBI:15378"/>
        <dbReference type="ChEBI" id="CHEBI:30616"/>
        <dbReference type="ChEBI" id="CHEBI:43474"/>
        <dbReference type="ChEBI" id="CHEBI:456216"/>
        <dbReference type="EC" id="5.6.2.3"/>
    </reaction>
</comment>
<sequence>MTTGRFTVRESKPADLVLSNPEAEKKVLGFLLHENSALDLVADRLDERDFADPLHARIFAVMAREIGDRRRVNPVLLAPMFKDDDDFIDAGGRVFLEALAQDVMFEVYDPAYAERVRDLAVQRRLVDSLRNVIEGASTPGADLQLIVADADTALTAAIERRDPGVLYDAGDMVDEVIAGFDRVVTGVKSGVVSGIDLLIGAIRPGWLGYIAGRPGMGKTAALISYLRGCAAQGHHVLLASLEMDWSTVSLRLLSDYCYAIGQPILFDRLLQNELQPHQQRQIRDIRNEVAKLPLTIVDKKVHTISQLRRAIRRQKRRLEVHDKKLSLVAVDYIQLLKPDRSRDDEFQDVTQVSRALAEMAGDEDVAILCLSQLSRAVEQRQDKRPMMSDLRSSGQLEQDADFIVMLYAEEYYLKKAQPASDSEQFGKWEADMARYKDVLEFICVKHRHGAEGVIHGRFFRPYQAVR</sequence>
<dbReference type="GO" id="GO:0003677">
    <property type="term" value="F:DNA binding"/>
    <property type="evidence" value="ECO:0007669"/>
    <property type="project" value="UniProtKB-KW"/>
</dbReference>
<evidence type="ECO:0000256" key="10">
    <source>
        <dbReference type="ARBA" id="ARBA00044969"/>
    </source>
</evidence>
<evidence type="ECO:0000256" key="5">
    <source>
        <dbReference type="ARBA" id="ARBA00022801"/>
    </source>
</evidence>
<evidence type="ECO:0000256" key="8">
    <source>
        <dbReference type="ARBA" id="ARBA00023125"/>
    </source>
</evidence>
<dbReference type="Gene3D" id="3.40.50.300">
    <property type="entry name" value="P-loop containing nucleotide triphosphate hydrolases"/>
    <property type="match status" value="1"/>
</dbReference>
<evidence type="ECO:0000256" key="2">
    <source>
        <dbReference type="ARBA" id="ARBA00022515"/>
    </source>
</evidence>
<gene>
    <name evidence="13" type="ORF">HRJ34_00090</name>
</gene>
<dbReference type="GO" id="GO:0043139">
    <property type="term" value="F:5'-3' DNA helicase activity"/>
    <property type="evidence" value="ECO:0007669"/>
    <property type="project" value="UniProtKB-EC"/>
</dbReference>
<evidence type="ECO:0000256" key="3">
    <source>
        <dbReference type="ARBA" id="ARBA00022705"/>
    </source>
</evidence>
<dbReference type="EMBL" id="CP059319">
    <property type="protein sequence ID" value="QTH21978.1"/>
    <property type="molecule type" value="Genomic_DNA"/>
</dbReference>
<evidence type="ECO:0000256" key="11">
    <source>
        <dbReference type="ARBA" id="ARBA00048954"/>
    </source>
</evidence>
<keyword evidence="9" id="KW-0413">Isomerase</keyword>
<dbReference type="SUPFAM" id="SSF48024">
    <property type="entry name" value="N-terminal domain of DnaB helicase"/>
    <property type="match status" value="1"/>
</dbReference>
<dbReference type="AlphaFoldDB" id="A0A975D352"/>
<protein>
    <recommendedName>
        <fullName evidence="10">DNA 5'-3' helicase</fullName>
        <ecNumber evidence="10">5.6.2.3</ecNumber>
    </recommendedName>
</protein>
<dbReference type="InterPro" id="IPR007694">
    <property type="entry name" value="DNA_helicase_DnaB-like_C"/>
</dbReference>
<dbReference type="Gene3D" id="1.10.860.10">
    <property type="entry name" value="DNAb Helicase, Chain A"/>
    <property type="match status" value="1"/>
</dbReference>
<evidence type="ECO:0000256" key="9">
    <source>
        <dbReference type="ARBA" id="ARBA00023235"/>
    </source>
</evidence>
<keyword evidence="3" id="KW-0235">DNA replication</keyword>
<keyword evidence="2" id="KW-0639">Primosome</keyword>
<dbReference type="GO" id="GO:0005829">
    <property type="term" value="C:cytosol"/>
    <property type="evidence" value="ECO:0007669"/>
    <property type="project" value="TreeGrafter"/>
</dbReference>
<comment type="similarity">
    <text evidence="1">Belongs to the helicase family. DnaB subfamily.</text>
</comment>
<dbReference type="Proteomes" id="UP000664914">
    <property type="component" value="Chromosome"/>
</dbReference>
<keyword evidence="8" id="KW-0238">DNA-binding</keyword>
<dbReference type="RefSeq" id="WP_208633001.1">
    <property type="nucleotide sequence ID" value="NZ_CP059319.1"/>
</dbReference>
<dbReference type="Pfam" id="PF00772">
    <property type="entry name" value="DnaB"/>
    <property type="match status" value="1"/>
</dbReference>
<keyword evidence="6" id="KW-0347">Helicase</keyword>
<accession>A0A975D352</accession>
<dbReference type="Pfam" id="PF03796">
    <property type="entry name" value="DnaB_C"/>
    <property type="match status" value="1"/>
</dbReference>
<dbReference type="InterPro" id="IPR007693">
    <property type="entry name" value="DNA_helicase_DnaB-like_N"/>
</dbReference>
<dbReference type="GO" id="GO:1990077">
    <property type="term" value="C:primosome complex"/>
    <property type="evidence" value="ECO:0007669"/>
    <property type="project" value="UniProtKB-KW"/>
</dbReference>
<dbReference type="SUPFAM" id="SSF52540">
    <property type="entry name" value="P-loop containing nucleoside triphosphate hydrolases"/>
    <property type="match status" value="1"/>
</dbReference>
<proteinExistence type="inferred from homology"/>
<dbReference type="InterPro" id="IPR027417">
    <property type="entry name" value="P-loop_NTPase"/>
</dbReference>
<dbReference type="EC" id="5.6.2.3" evidence="10"/>
<dbReference type="GO" id="GO:0006269">
    <property type="term" value="P:DNA replication, synthesis of primer"/>
    <property type="evidence" value="ECO:0007669"/>
    <property type="project" value="UniProtKB-KW"/>
</dbReference>
<dbReference type="PANTHER" id="PTHR30153:SF2">
    <property type="entry name" value="REPLICATIVE DNA HELICASE"/>
    <property type="match status" value="1"/>
</dbReference>
<dbReference type="PANTHER" id="PTHR30153">
    <property type="entry name" value="REPLICATIVE DNA HELICASE DNAB"/>
    <property type="match status" value="1"/>
</dbReference>
<reference evidence="13" key="1">
    <citation type="submission" date="2020-07" db="EMBL/GenBank/DDBJ databases">
        <authorList>
            <person name="Camacho E."/>
        </authorList>
    </citation>
    <scope>NUCLEOTIDE SEQUENCE</scope>
    <source>
        <strain evidence="13">MPO218</strain>
    </source>
</reference>
<evidence type="ECO:0000259" key="12">
    <source>
        <dbReference type="PROSITE" id="PS51199"/>
    </source>
</evidence>